<reference evidence="2 3" key="1">
    <citation type="submission" date="2019-03" db="EMBL/GenBank/DDBJ databases">
        <title>The genome sequence of a newly discovered highly antifungal drug resistant Aspergillus species, Aspergillus tanneri NIH 1004.</title>
        <authorList>
            <person name="Mounaud S."/>
            <person name="Singh I."/>
            <person name="Joardar V."/>
            <person name="Pakala S."/>
            <person name="Pakala S."/>
            <person name="Venepally P."/>
            <person name="Hoover J."/>
            <person name="Nierman W."/>
            <person name="Chung J."/>
            <person name="Losada L."/>
        </authorList>
    </citation>
    <scope>NUCLEOTIDE SEQUENCE [LARGE SCALE GENOMIC DNA]</scope>
    <source>
        <strain evidence="2 3">NIH1004</strain>
    </source>
</reference>
<organism evidence="2 3">
    <name type="scientific">Aspergillus tanneri</name>
    <dbReference type="NCBI Taxonomy" id="1220188"/>
    <lineage>
        <taxon>Eukaryota</taxon>
        <taxon>Fungi</taxon>
        <taxon>Dikarya</taxon>
        <taxon>Ascomycota</taxon>
        <taxon>Pezizomycotina</taxon>
        <taxon>Eurotiomycetes</taxon>
        <taxon>Eurotiomycetidae</taxon>
        <taxon>Eurotiales</taxon>
        <taxon>Aspergillaceae</taxon>
        <taxon>Aspergillus</taxon>
        <taxon>Aspergillus subgen. Circumdati</taxon>
    </lineage>
</organism>
<dbReference type="OrthoDB" id="4497709at2759"/>
<dbReference type="EMBL" id="QUQM01000010">
    <property type="protein sequence ID" value="KAA8641394.1"/>
    <property type="molecule type" value="Genomic_DNA"/>
</dbReference>
<dbReference type="EMBL" id="SOSA01000561">
    <property type="protein sequence ID" value="THC90096.1"/>
    <property type="molecule type" value="Genomic_DNA"/>
</dbReference>
<proteinExistence type="predicted"/>
<evidence type="ECO:0000313" key="2">
    <source>
        <dbReference type="EMBL" id="THC90096.1"/>
    </source>
</evidence>
<evidence type="ECO:0000313" key="3">
    <source>
        <dbReference type="Proteomes" id="UP000308092"/>
    </source>
</evidence>
<dbReference type="RefSeq" id="XP_033420756.1">
    <property type="nucleotide sequence ID" value="XM_033566554.1"/>
</dbReference>
<dbReference type="Proteomes" id="UP000324241">
    <property type="component" value="Unassembled WGS sequence"/>
</dbReference>
<protein>
    <submittedName>
        <fullName evidence="2">Uncharacterized protein</fullName>
    </submittedName>
</protein>
<keyword evidence="3" id="KW-1185">Reference proteome</keyword>
<sequence>MFCIARLLESWRDDISTSDTKTSKAFEATNAIVSKYKNVTPMLQLNQPVNQPVRDVIEAEKKFGISYFRDYYGVDIIEGQFRIVFSARFQRRPKYIYLISCPQVIRAPNFTTNDRELLRVKLESVMDRIPESEWDKLKNRYNITRTEWLVISDEQEEFGL</sequence>
<accession>A0A4S3J5A3</accession>
<reference evidence="1 4" key="2">
    <citation type="submission" date="2019-08" db="EMBL/GenBank/DDBJ databases">
        <title>The genome sequence of a newly discovered highly antifungal drug resistant Aspergillus species, Aspergillus tanneri NIH 1004.</title>
        <authorList>
            <person name="Mounaud S."/>
            <person name="Singh I."/>
            <person name="Joardar V."/>
            <person name="Pakala S."/>
            <person name="Pakala S."/>
            <person name="Venepally P."/>
            <person name="Chung J.K."/>
            <person name="Losada L."/>
            <person name="Nierman W.C."/>
        </authorList>
    </citation>
    <scope>NUCLEOTIDE SEQUENCE [LARGE SCALE GENOMIC DNA]</scope>
    <source>
        <strain evidence="1 4">NIH1004</strain>
    </source>
</reference>
<gene>
    <name evidence="1" type="ORF">ATNIH1004_001859</name>
    <name evidence="2" type="ORF">EYZ11_010444</name>
</gene>
<comment type="caution">
    <text evidence="2">The sequence shown here is derived from an EMBL/GenBank/DDBJ whole genome shotgun (WGS) entry which is preliminary data.</text>
</comment>
<evidence type="ECO:0000313" key="1">
    <source>
        <dbReference type="EMBL" id="KAA8641394.1"/>
    </source>
</evidence>
<evidence type="ECO:0000313" key="4">
    <source>
        <dbReference type="Proteomes" id="UP000324241"/>
    </source>
</evidence>
<name>A0A4S3J5A3_9EURO</name>
<dbReference type="AlphaFoldDB" id="A0A4S3J5A3"/>
<dbReference type="VEuPathDB" id="FungiDB:EYZ11_010444"/>
<dbReference type="Proteomes" id="UP000308092">
    <property type="component" value="Unassembled WGS sequence"/>
</dbReference>
<dbReference type="GeneID" id="54324561"/>